<organism evidence="3 4">
    <name type="scientific">Aequorivita viscosa</name>
    <dbReference type="NCBI Taxonomy" id="797419"/>
    <lineage>
        <taxon>Bacteria</taxon>
        <taxon>Pseudomonadati</taxon>
        <taxon>Bacteroidota</taxon>
        <taxon>Flavobacteriia</taxon>
        <taxon>Flavobacteriales</taxon>
        <taxon>Flavobacteriaceae</taxon>
        <taxon>Aequorivita</taxon>
    </lineage>
</organism>
<dbReference type="PANTHER" id="PTHR30273">
    <property type="entry name" value="PERIPLASMIC SIGNAL SENSOR AND SIGMA FACTOR ACTIVATOR FECR-RELATED"/>
    <property type="match status" value="1"/>
</dbReference>
<reference evidence="4" key="1">
    <citation type="submission" date="2016-11" db="EMBL/GenBank/DDBJ databases">
        <authorList>
            <person name="Varghese N."/>
            <person name="Submissions S."/>
        </authorList>
    </citation>
    <scope>NUCLEOTIDE SEQUENCE [LARGE SCALE GENOMIC DNA]</scope>
    <source>
        <strain evidence="4">DSM 26349</strain>
    </source>
</reference>
<dbReference type="RefSeq" id="WP_073220971.1">
    <property type="nucleotide sequence ID" value="NZ_FNNS01000025.1"/>
</dbReference>
<evidence type="ECO:0000259" key="1">
    <source>
        <dbReference type="Pfam" id="PF04773"/>
    </source>
</evidence>
<dbReference type="OrthoDB" id="649666at2"/>
<evidence type="ECO:0000313" key="3">
    <source>
        <dbReference type="EMBL" id="SHJ83073.1"/>
    </source>
</evidence>
<dbReference type="InterPro" id="IPR006860">
    <property type="entry name" value="FecR"/>
</dbReference>
<dbReference type="EMBL" id="FQYV01000027">
    <property type="protein sequence ID" value="SHJ83073.1"/>
    <property type="molecule type" value="Genomic_DNA"/>
</dbReference>
<dbReference type="Proteomes" id="UP000184172">
    <property type="component" value="Unassembled WGS sequence"/>
</dbReference>
<protein>
    <submittedName>
        <fullName evidence="3">FecR family protein</fullName>
    </submittedName>
</protein>
<dbReference type="AlphaFoldDB" id="A0A1M6MIG6"/>
<dbReference type="InterPro" id="IPR012373">
    <property type="entry name" value="Ferrdict_sens_TM"/>
</dbReference>
<dbReference type="GO" id="GO:0016989">
    <property type="term" value="F:sigma factor antagonist activity"/>
    <property type="evidence" value="ECO:0007669"/>
    <property type="project" value="TreeGrafter"/>
</dbReference>
<sequence length="387" mass="43991">MTIHDRLFALANKLAKSLSKGEKTAALNEAEFLSKEAKNRIEKNLSEENIQEQQLKLAEIDIDNDWEKVANRLQKSKRKPTRTLLPKLYRVAAIALLLFSISYFTYNHIQQSRQEASMQVAIEPGTDKAILTLEDGTQVALSPETPFKNKIAQTKGDRLEYNQINTQLHTVFNYLSVPRGGQYQLTLADGTKIWLNAETKIKYPVAFQPGKTRTVELIYGEVYLDVSPSTKHQGDAFKIIAQEQEVEVIGTEFNLKAYGEDAKIYTTLVEGKVQIMANGKQAYLNPSEQSVLDLSSGQLSKYQVDVNYDTAWIRGYFYFKDKPLKEIMQVLARWYDVQISFHSSELEKVKFSGLLSKKQTIEAILNGIKNTNSIDAYEIKNNTVTIR</sequence>
<proteinExistence type="predicted"/>
<keyword evidence="4" id="KW-1185">Reference proteome</keyword>
<dbReference type="Pfam" id="PF16344">
    <property type="entry name" value="FecR_C"/>
    <property type="match status" value="1"/>
</dbReference>
<gene>
    <name evidence="3" type="ORF">SAMN04487908_12731</name>
</gene>
<feature type="domain" description="Protein FecR C-terminal" evidence="2">
    <location>
        <begin position="316"/>
        <end position="386"/>
    </location>
</feature>
<dbReference type="Gene3D" id="2.60.120.1440">
    <property type="match status" value="1"/>
</dbReference>
<dbReference type="PANTHER" id="PTHR30273:SF2">
    <property type="entry name" value="PROTEIN FECR"/>
    <property type="match status" value="1"/>
</dbReference>
<dbReference type="Pfam" id="PF04773">
    <property type="entry name" value="FecR"/>
    <property type="match status" value="1"/>
</dbReference>
<dbReference type="Gene3D" id="3.55.50.30">
    <property type="match status" value="1"/>
</dbReference>
<dbReference type="STRING" id="797419.SAMN05216556_12533"/>
<evidence type="ECO:0000313" key="4">
    <source>
        <dbReference type="Proteomes" id="UP000184172"/>
    </source>
</evidence>
<evidence type="ECO:0000259" key="2">
    <source>
        <dbReference type="Pfam" id="PF16344"/>
    </source>
</evidence>
<name>A0A1M6MIG6_9FLAO</name>
<feature type="domain" description="FecR protein" evidence="1">
    <location>
        <begin position="176"/>
        <end position="274"/>
    </location>
</feature>
<dbReference type="InterPro" id="IPR032508">
    <property type="entry name" value="FecR_C"/>
</dbReference>
<accession>A0A1M6MIG6</accession>